<dbReference type="GeneID" id="8863411"/>
<dbReference type="InterPro" id="IPR051604">
    <property type="entry name" value="Ergot_Alk_Oxidoreductase"/>
</dbReference>
<dbReference type="STRING" id="5762.D2VZ64"/>
<dbReference type="OrthoDB" id="10254221at2759"/>
<dbReference type="PANTHER" id="PTHR43162">
    <property type="match status" value="1"/>
</dbReference>
<evidence type="ECO:0000313" key="3">
    <source>
        <dbReference type="Proteomes" id="UP000006671"/>
    </source>
</evidence>
<dbReference type="KEGG" id="ngr:NAEGRDRAFT_74374"/>
<dbReference type="OMA" id="RDHWHTE"/>
<keyword evidence="3" id="KW-1185">Reference proteome</keyword>
<dbReference type="EMBL" id="GG738913">
    <property type="protein sequence ID" value="EFC37938.1"/>
    <property type="molecule type" value="Genomic_DNA"/>
</dbReference>
<organism evidence="3">
    <name type="scientific">Naegleria gruberi</name>
    <name type="common">Amoeba</name>
    <dbReference type="NCBI Taxonomy" id="5762"/>
    <lineage>
        <taxon>Eukaryota</taxon>
        <taxon>Discoba</taxon>
        <taxon>Heterolobosea</taxon>
        <taxon>Tetramitia</taxon>
        <taxon>Eutetramitia</taxon>
        <taxon>Vahlkampfiidae</taxon>
        <taxon>Naegleria</taxon>
    </lineage>
</organism>
<dbReference type="SUPFAM" id="SSF51735">
    <property type="entry name" value="NAD(P)-binding Rossmann-fold domains"/>
    <property type="match status" value="1"/>
</dbReference>
<proteinExistence type="predicted"/>
<dbReference type="AlphaFoldDB" id="D2VZ64"/>
<dbReference type="eggNOG" id="ENOG502S8P8">
    <property type="taxonomic scope" value="Eukaryota"/>
</dbReference>
<dbReference type="RefSeq" id="XP_002670682.1">
    <property type="nucleotide sequence ID" value="XM_002670636.1"/>
</dbReference>
<evidence type="ECO:0000313" key="2">
    <source>
        <dbReference type="EMBL" id="EFC37938.1"/>
    </source>
</evidence>
<gene>
    <name evidence="2" type="ORF">NAEGRDRAFT_74374</name>
</gene>
<reference evidence="2 3" key="1">
    <citation type="journal article" date="2010" name="Cell">
        <title>The genome of Naegleria gruberi illuminates early eukaryotic versatility.</title>
        <authorList>
            <person name="Fritz-Laylin L.K."/>
            <person name="Prochnik S.E."/>
            <person name="Ginger M.L."/>
            <person name="Dacks J.B."/>
            <person name="Carpenter M.L."/>
            <person name="Field M.C."/>
            <person name="Kuo A."/>
            <person name="Paredez A."/>
            <person name="Chapman J."/>
            <person name="Pham J."/>
            <person name="Shu S."/>
            <person name="Neupane R."/>
            <person name="Cipriano M."/>
            <person name="Mancuso J."/>
            <person name="Tu H."/>
            <person name="Salamov A."/>
            <person name="Lindquist E."/>
            <person name="Shapiro H."/>
            <person name="Lucas S."/>
            <person name="Grigoriev I.V."/>
            <person name="Cande W.Z."/>
            <person name="Fulton C."/>
            <person name="Rokhsar D.S."/>
            <person name="Dawson S.C."/>
        </authorList>
    </citation>
    <scope>NUCLEOTIDE SEQUENCE [LARGE SCALE GENOMIC DNA]</scope>
    <source>
        <strain evidence="2 3">NEG-M</strain>
    </source>
</reference>
<sequence>MASKIFITGATGNIGSELIRILNSSPTETKLKLKLLVRNVEKAYKLFEECTNLDIEYVLGEFETISSLPTIFQDVERIFFVTIATPNVAQLERQVVELAVKTSKGLKQVVKISALGASGDLEQNNFFKNLHDSETSVRKALKNTSISYVVIRPNMFIQNYVRGDLADIKNSGVFYRPKHDHGLPYRISHVDTRDISEMVAQILIQPPEQHANQTYNLTGPQSLTYEQVAQIISKSLGKEIKFVELDEFEYGELLRKSGVPPFLIFPFVRLYQVFKLNGTTANVHGDYQLITGKKPRSVEEFFNQHKDKYL</sequence>
<dbReference type="Pfam" id="PF05368">
    <property type="entry name" value="NmrA"/>
    <property type="match status" value="1"/>
</dbReference>
<dbReference type="Gene3D" id="3.90.25.10">
    <property type="entry name" value="UDP-galactose 4-epimerase, domain 1"/>
    <property type="match status" value="1"/>
</dbReference>
<accession>D2VZ64</accession>
<dbReference type="VEuPathDB" id="AmoebaDB:NAEGRDRAFT_74374"/>
<dbReference type="Gene3D" id="3.40.50.720">
    <property type="entry name" value="NAD(P)-binding Rossmann-like Domain"/>
    <property type="match status" value="1"/>
</dbReference>
<dbReference type="Proteomes" id="UP000006671">
    <property type="component" value="Unassembled WGS sequence"/>
</dbReference>
<feature type="domain" description="NmrA-like" evidence="1">
    <location>
        <begin position="2"/>
        <end position="259"/>
    </location>
</feature>
<dbReference type="PANTHER" id="PTHR43162:SF1">
    <property type="entry name" value="PRESTALK A DIFFERENTIATION PROTEIN A"/>
    <property type="match status" value="1"/>
</dbReference>
<evidence type="ECO:0000259" key="1">
    <source>
        <dbReference type="Pfam" id="PF05368"/>
    </source>
</evidence>
<dbReference type="InterPro" id="IPR008030">
    <property type="entry name" value="NmrA-like"/>
</dbReference>
<dbReference type="InParanoid" id="D2VZ64"/>
<protein>
    <submittedName>
        <fullName evidence="2">Predicted protein</fullName>
    </submittedName>
</protein>
<dbReference type="InterPro" id="IPR036291">
    <property type="entry name" value="NAD(P)-bd_dom_sf"/>
</dbReference>
<name>D2VZ64_NAEGR</name>